<keyword evidence="5 10" id="KW-0808">Transferase</keyword>
<dbReference type="Pfam" id="PF02518">
    <property type="entry name" value="HATPase_c"/>
    <property type="match status" value="1"/>
</dbReference>
<dbReference type="InterPro" id="IPR036097">
    <property type="entry name" value="HisK_dim/P_sf"/>
</dbReference>
<dbReference type="Gene3D" id="3.30.450.20">
    <property type="entry name" value="PAS domain"/>
    <property type="match status" value="1"/>
</dbReference>
<dbReference type="SMART" id="SM00388">
    <property type="entry name" value="HisKA"/>
    <property type="match status" value="1"/>
</dbReference>
<dbReference type="PANTHER" id="PTHR43304">
    <property type="entry name" value="PHYTOCHROME-LIKE PROTEIN CPH1"/>
    <property type="match status" value="1"/>
</dbReference>
<dbReference type="NCBIfam" id="TIGR00229">
    <property type="entry name" value="sensory_box"/>
    <property type="match status" value="1"/>
</dbReference>
<evidence type="ECO:0000256" key="5">
    <source>
        <dbReference type="ARBA" id="ARBA00022679"/>
    </source>
</evidence>
<evidence type="ECO:0000256" key="6">
    <source>
        <dbReference type="ARBA" id="ARBA00022777"/>
    </source>
</evidence>
<dbReference type="SUPFAM" id="SSF47384">
    <property type="entry name" value="Homodimeric domain of signal transducing histidine kinase"/>
    <property type="match status" value="1"/>
</dbReference>
<evidence type="ECO:0000256" key="3">
    <source>
        <dbReference type="ARBA" id="ARBA00012438"/>
    </source>
</evidence>
<evidence type="ECO:0000259" key="7">
    <source>
        <dbReference type="PROSITE" id="PS50109"/>
    </source>
</evidence>
<dbReference type="CDD" id="cd00082">
    <property type="entry name" value="HisKA"/>
    <property type="match status" value="1"/>
</dbReference>
<dbReference type="RefSeq" id="WP_145771324.1">
    <property type="nucleotide sequence ID" value="NZ_LR778301.1"/>
</dbReference>
<dbReference type="InterPro" id="IPR003594">
    <property type="entry name" value="HATPase_dom"/>
</dbReference>
<dbReference type="CDD" id="cd16921">
    <property type="entry name" value="HATPase_FilI-like"/>
    <property type="match status" value="1"/>
</dbReference>
<dbReference type="SUPFAM" id="SSF55874">
    <property type="entry name" value="ATPase domain of HSP90 chaperone/DNA topoisomerase II/histidine kinase"/>
    <property type="match status" value="1"/>
</dbReference>
<evidence type="ECO:0000256" key="4">
    <source>
        <dbReference type="ARBA" id="ARBA00022553"/>
    </source>
</evidence>
<dbReference type="Gene3D" id="1.10.287.130">
    <property type="match status" value="1"/>
</dbReference>
<dbReference type="Pfam" id="PF00512">
    <property type="entry name" value="HisKA"/>
    <property type="match status" value="1"/>
</dbReference>
<sequence length="539" mass="60989">MGISREALDAIIEDLGLNSVELQKRKDYLDLGEADGLRLRALLAPADQLKDGYVERFYKLLDRFDECRTVLDRAVRPRDQLQGLHGGQLSAMLSGRYDFDYAQERLRIGLAHQQVGLKPEWYVGAYRVLLEELLPVARRVCGGDEENFSATMLSLFKVCLLDIELVISAYFQADQERLRFFAKAFESDLEAVLITDLAGTVIHASHLTWNISGYAPEVLMGRDINQLISDRNEEDLYQRWGREAEDNAWRGDVWHRHADGHDYLSRMSFAPVRNKSGKITHYVVEYSDVTDAWESEQALKARTEELARSNQELEQFAYVASHDLQEPLRMVASYTQLLARRYKGQLDKDADEFIGYAVDGATRMQGLINDLLKLSRVGTRGKPFAPTDCNRVLDAALANLSVAVQESWAALTRDTLPEVTGDETQLIQLFQNLIGNAIKFRTPGEPPAIHIGAHRIEGAWEFQVRDNGIGISPEYFERVFVIFQRLHSKAEYPGTGIGLALCKKIVERHGGRIWVGSRSGEGTTFFFTIHDKENGNHGH</sequence>
<dbReference type="PROSITE" id="PS50109">
    <property type="entry name" value="HIS_KIN"/>
    <property type="match status" value="1"/>
</dbReference>
<dbReference type="InterPro" id="IPR005467">
    <property type="entry name" value="His_kinase_dom"/>
</dbReference>
<dbReference type="EMBL" id="LR778301">
    <property type="protein sequence ID" value="CAB1369477.1"/>
    <property type="molecule type" value="Genomic_DNA"/>
</dbReference>
<dbReference type="Pfam" id="PF11563">
    <property type="entry name" value="Protoglobin"/>
    <property type="match status" value="1"/>
</dbReference>
<dbReference type="PROSITE" id="PS50112">
    <property type="entry name" value="PAS"/>
    <property type="match status" value="1"/>
</dbReference>
<gene>
    <name evidence="10" type="primary">cph1</name>
    <name evidence="10" type="ORF">DENOEST_2312</name>
</gene>
<reference evidence="10 11" key="1">
    <citation type="submission" date="2020-03" db="EMBL/GenBank/DDBJ databases">
        <authorList>
            <consortium name="Genoscope - CEA"/>
            <person name="William W."/>
        </authorList>
    </citation>
    <scope>NUCLEOTIDE SEQUENCE [LARGE SCALE GENOMIC DNA]</scope>
    <source>
        <strain evidence="11">DSM 16959</strain>
    </source>
</reference>
<comment type="subcellular location">
    <subcellularLocation>
        <location evidence="2">Cell inner membrane</location>
        <topology evidence="2">Multi-pass membrane protein</topology>
    </subcellularLocation>
</comment>
<dbReference type="SUPFAM" id="SSF55785">
    <property type="entry name" value="PYP-like sensor domain (PAS domain)"/>
    <property type="match status" value="1"/>
</dbReference>
<dbReference type="GO" id="GO:0000155">
    <property type="term" value="F:phosphorelay sensor kinase activity"/>
    <property type="evidence" value="ECO:0007669"/>
    <property type="project" value="InterPro"/>
</dbReference>
<comment type="catalytic activity">
    <reaction evidence="1">
        <text>ATP + protein L-histidine = ADP + protein N-phospho-L-histidine.</text>
        <dbReference type="EC" id="2.7.13.3"/>
    </reaction>
</comment>
<dbReference type="EC" id="2.7.13.3" evidence="3"/>
<keyword evidence="4" id="KW-0597">Phosphoprotein</keyword>
<dbReference type="SMART" id="SM00091">
    <property type="entry name" value="PAS"/>
    <property type="match status" value="1"/>
</dbReference>
<dbReference type="GO" id="GO:0005886">
    <property type="term" value="C:plasma membrane"/>
    <property type="evidence" value="ECO:0007669"/>
    <property type="project" value="UniProtKB-SubCell"/>
</dbReference>
<protein>
    <recommendedName>
        <fullName evidence="3">histidine kinase</fullName>
        <ecNumber evidence="3">2.7.13.3</ecNumber>
    </recommendedName>
</protein>
<dbReference type="GO" id="GO:0020037">
    <property type="term" value="F:heme binding"/>
    <property type="evidence" value="ECO:0007669"/>
    <property type="project" value="InterPro"/>
</dbReference>
<feature type="domain" description="PAS" evidence="8">
    <location>
        <begin position="177"/>
        <end position="247"/>
    </location>
</feature>
<accession>A0A6S6XYM9</accession>
<dbReference type="AlphaFoldDB" id="A0A6S6XYM9"/>
<dbReference type="InterPro" id="IPR003661">
    <property type="entry name" value="HisK_dim/P_dom"/>
</dbReference>
<dbReference type="InterPro" id="IPR000700">
    <property type="entry name" value="PAS-assoc_C"/>
</dbReference>
<dbReference type="PROSITE" id="PS50113">
    <property type="entry name" value="PAC"/>
    <property type="match status" value="1"/>
</dbReference>
<dbReference type="PANTHER" id="PTHR43304:SF1">
    <property type="entry name" value="PAC DOMAIN-CONTAINING PROTEIN"/>
    <property type="match status" value="1"/>
</dbReference>
<keyword evidence="11" id="KW-1185">Reference proteome</keyword>
<dbReference type="InterPro" id="IPR000014">
    <property type="entry name" value="PAS"/>
</dbReference>
<dbReference type="InterPro" id="IPR004358">
    <property type="entry name" value="Sig_transdc_His_kin-like_C"/>
</dbReference>
<dbReference type="InterPro" id="IPR044398">
    <property type="entry name" value="Globin-sensor_dom"/>
</dbReference>
<dbReference type="OrthoDB" id="8552871at2"/>
<dbReference type="InterPro" id="IPR009050">
    <property type="entry name" value="Globin-like_sf"/>
</dbReference>
<evidence type="ECO:0000256" key="1">
    <source>
        <dbReference type="ARBA" id="ARBA00000085"/>
    </source>
</evidence>
<dbReference type="Gene3D" id="1.10.490.10">
    <property type="entry name" value="Globins"/>
    <property type="match status" value="1"/>
</dbReference>
<keyword evidence="6" id="KW-0418">Kinase</keyword>
<feature type="domain" description="PAC" evidence="9">
    <location>
        <begin position="242"/>
        <end position="301"/>
    </location>
</feature>
<dbReference type="SMART" id="SM00387">
    <property type="entry name" value="HATPase_c"/>
    <property type="match status" value="1"/>
</dbReference>
<dbReference type="InterPro" id="IPR036890">
    <property type="entry name" value="HATPase_C_sf"/>
</dbReference>
<evidence type="ECO:0000259" key="8">
    <source>
        <dbReference type="PROSITE" id="PS50112"/>
    </source>
</evidence>
<dbReference type="InterPro" id="IPR012292">
    <property type="entry name" value="Globin/Proto"/>
</dbReference>
<evidence type="ECO:0000313" key="10">
    <source>
        <dbReference type="EMBL" id="CAB1369477.1"/>
    </source>
</evidence>
<organism evidence="10 11">
    <name type="scientific">Denitratisoma oestradiolicum</name>
    <dbReference type="NCBI Taxonomy" id="311182"/>
    <lineage>
        <taxon>Bacteria</taxon>
        <taxon>Pseudomonadati</taxon>
        <taxon>Pseudomonadota</taxon>
        <taxon>Betaproteobacteria</taxon>
        <taxon>Nitrosomonadales</taxon>
        <taxon>Sterolibacteriaceae</taxon>
        <taxon>Denitratisoma</taxon>
    </lineage>
</organism>
<dbReference type="GO" id="GO:0019825">
    <property type="term" value="F:oxygen binding"/>
    <property type="evidence" value="ECO:0007669"/>
    <property type="project" value="InterPro"/>
</dbReference>
<evidence type="ECO:0000256" key="2">
    <source>
        <dbReference type="ARBA" id="ARBA00004429"/>
    </source>
</evidence>
<dbReference type="Pfam" id="PF13426">
    <property type="entry name" value="PAS_9"/>
    <property type="match status" value="1"/>
</dbReference>
<name>A0A6S6XYM9_9PROT</name>
<evidence type="ECO:0000259" key="9">
    <source>
        <dbReference type="PROSITE" id="PS50113"/>
    </source>
</evidence>
<dbReference type="InterPro" id="IPR052162">
    <property type="entry name" value="Sensor_kinase/Photoreceptor"/>
</dbReference>
<dbReference type="CDD" id="cd00130">
    <property type="entry name" value="PAS"/>
    <property type="match status" value="1"/>
</dbReference>
<dbReference type="FunFam" id="3.30.565.10:FF:000006">
    <property type="entry name" value="Sensor histidine kinase WalK"/>
    <property type="match status" value="1"/>
</dbReference>
<evidence type="ECO:0000313" key="11">
    <source>
        <dbReference type="Proteomes" id="UP000515733"/>
    </source>
</evidence>
<dbReference type="KEGG" id="doe:DENOEST_2312"/>
<dbReference type="PRINTS" id="PR00344">
    <property type="entry name" value="BCTRLSENSOR"/>
</dbReference>
<dbReference type="Gene3D" id="3.30.565.10">
    <property type="entry name" value="Histidine kinase-like ATPase, C-terminal domain"/>
    <property type="match status" value="1"/>
</dbReference>
<proteinExistence type="predicted"/>
<feature type="domain" description="Histidine kinase" evidence="7">
    <location>
        <begin position="319"/>
        <end position="533"/>
    </location>
</feature>
<dbReference type="InterPro" id="IPR035965">
    <property type="entry name" value="PAS-like_dom_sf"/>
</dbReference>
<dbReference type="Proteomes" id="UP000515733">
    <property type="component" value="Chromosome"/>
</dbReference>
<dbReference type="SUPFAM" id="SSF46458">
    <property type="entry name" value="Globin-like"/>
    <property type="match status" value="1"/>
</dbReference>